<dbReference type="PeptideAtlas" id="Q8C3K1"/>
<feature type="transmembrane region" description="Helical" evidence="7">
    <location>
        <begin position="99"/>
        <end position="128"/>
    </location>
</feature>
<comment type="similarity">
    <text evidence="2">Belongs to the prominin family.</text>
</comment>
<dbReference type="AlphaFoldDB" id="Q8C3K1"/>
<dbReference type="UCSC" id="uc008xim.2">
    <property type="organism name" value="mouse"/>
</dbReference>
<dbReference type="AGR" id="MGI:1100886"/>
<evidence type="ECO:0000256" key="3">
    <source>
        <dbReference type="ARBA" id="ARBA00022692"/>
    </source>
</evidence>
<reference evidence="9" key="1">
    <citation type="journal article" date="1999" name="Methods Enzymol.">
        <title>High-efficiency full-length cDNA cloning.</title>
        <authorList>
            <person name="Carninci P."/>
            <person name="Hayashizaki Y."/>
        </authorList>
    </citation>
    <scope>NUCLEOTIDE SEQUENCE</scope>
    <source>
        <strain evidence="9">C57BL/6J</strain>
        <tissue evidence="9">Kidney</tissue>
    </source>
</reference>
<reference evidence="9" key="4">
    <citation type="journal article" date="2001" name="Nature">
        <title>Functional annotation of a full-length mouse cDNA collection.</title>
        <authorList>
            <consortium name="The RIKEN Genome Exploration Research Group Phase II Team and the FANTOM Consortium"/>
        </authorList>
    </citation>
    <scope>NUCLEOTIDE SEQUENCE</scope>
    <source>
        <strain evidence="9">C57BL/6J</strain>
        <tissue evidence="9">Kidney</tissue>
    </source>
</reference>
<feature type="transmembrane region" description="Helical" evidence="7">
    <location>
        <begin position="149"/>
        <end position="170"/>
    </location>
</feature>
<reference evidence="9" key="6">
    <citation type="submission" date="2002-04" db="EMBL/GenBank/DDBJ databases">
        <authorList>
            <person name="Adachi J."/>
            <person name="Aizawa K."/>
            <person name="Akimura T."/>
            <person name="Arakawa T."/>
            <person name="Bono H."/>
            <person name="Carninci P."/>
            <person name="Fukuda S."/>
            <person name="Furuno M."/>
            <person name="Hanagaki T."/>
            <person name="Hara A."/>
            <person name="Hashizume W."/>
            <person name="Hayashida K."/>
            <person name="Hayatsu N."/>
            <person name="Hiramoto K."/>
            <person name="Hiraoka T."/>
            <person name="Hirozane T."/>
            <person name="Hori F."/>
            <person name="Imotani K."/>
            <person name="Ishii Y."/>
            <person name="Itoh M."/>
            <person name="Kagawa I."/>
            <person name="Kasukawa T."/>
            <person name="Katoh H."/>
            <person name="Kawai J."/>
            <person name="Kojima Y."/>
            <person name="Kondo S."/>
            <person name="Konno H."/>
            <person name="Kouda M."/>
            <person name="Koya S."/>
            <person name="Kurihara C."/>
            <person name="Matsuyama T."/>
            <person name="Miyazaki A."/>
            <person name="Murata M."/>
            <person name="Nakamura M."/>
            <person name="Nishi K."/>
            <person name="Nomura K."/>
            <person name="Numazaki R."/>
            <person name="Ohno M."/>
            <person name="Ohsato N."/>
            <person name="Okazaki Y."/>
            <person name="Saito R."/>
            <person name="Saitoh H."/>
            <person name="Sakai C."/>
            <person name="Sakai K."/>
            <person name="Sakazume N."/>
            <person name="Sano H."/>
            <person name="Sasaki D."/>
            <person name="Shibata K."/>
            <person name="Shinagawa A."/>
            <person name="Shiraki T."/>
            <person name="Sogabe Y."/>
            <person name="Tagami M."/>
            <person name="Tagawa A."/>
            <person name="Takahashi F."/>
            <person name="Takaku-Akahira S."/>
            <person name="Takeda Y."/>
            <person name="Tanaka T."/>
            <person name="Tomaru A."/>
            <person name="Toya T."/>
            <person name="Yasunishi A."/>
            <person name="Muramatsu M."/>
            <person name="Hayashizaki Y."/>
        </authorList>
    </citation>
    <scope>NUCLEOTIDE SEQUENCE</scope>
    <source>
        <strain evidence="9">C57BL/6J</strain>
        <tissue evidence="9">Kidney</tissue>
    </source>
</reference>
<dbReference type="PANTHER" id="PTHR22730">
    <property type="entry name" value="PROMININ PROM PROTEIN"/>
    <property type="match status" value="1"/>
</dbReference>
<evidence type="ECO:0000256" key="7">
    <source>
        <dbReference type="SAM" id="Phobius"/>
    </source>
</evidence>
<evidence type="ECO:0000256" key="8">
    <source>
        <dbReference type="SAM" id="SignalP"/>
    </source>
</evidence>
<proteinExistence type="evidence at transcript level"/>
<sequence>MALVFSALLLLGLCGKISSEGQPAFHNTPGAMNYELPTTKYETQDTFNAGIVGPLYKMVHIFLNVVQPNDFPLDLIKKLIQNKNFDISVDSKEIALYEIGVLICAILGLLFIILMPLVGCFFCMCRCCNKCGGEMHQRQKQNAPCRRKCLGLSLLVICLLMSLGIIYGFVANQQTRTRIKGTQKLAKSNFRDFQTLLTETPKQIDYVVEQYTNTKNKAFSDLDGIGSVLGGRIKDQLKPKVTPVLEEIKAMATGKHGGKGDQE</sequence>
<protein>
    <recommendedName>
        <fullName evidence="11">Prominin-1</fullName>
    </recommendedName>
</protein>
<evidence type="ECO:0000256" key="1">
    <source>
        <dbReference type="ARBA" id="ARBA00004475"/>
    </source>
</evidence>
<keyword evidence="3 7" id="KW-0812">Transmembrane</keyword>
<evidence type="ECO:0000256" key="4">
    <source>
        <dbReference type="ARBA" id="ARBA00022989"/>
    </source>
</evidence>
<reference evidence="9" key="2">
    <citation type="journal article" date="2000" name="Genome Res.">
        <title>Normalization and subtraction of cap-trapper-selected cDNAs to prepare full-length cDNA libraries for rapid discovery of new genes.</title>
        <authorList>
            <person name="Carninci P."/>
            <person name="Shibata Y."/>
            <person name="Hayatsu N."/>
            <person name="Sugahara Y."/>
            <person name="Shibata K."/>
            <person name="Itoh M."/>
            <person name="Konno H."/>
            <person name="Okazaki Y."/>
            <person name="Muramatsu M."/>
            <person name="Hayashizaki Y."/>
        </authorList>
    </citation>
    <scope>NUCLEOTIDE SEQUENCE</scope>
    <source>
        <strain evidence="9">C57BL/6J</strain>
        <tissue evidence="9">Kidney</tissue>
    </source>
</reference>
<dbReference type="PANTHER" id="PTHR22730:SF3">
    <property type="entry name" value="PROMININ-1"/>
    <property type="match status" value="1"/>
</dbReference>
<dbReference type="GO" id="GO:0031528">
    <property type="term" value="C:microvillus membrane"/>
    <property type="evidence" value="ECO:0007669"/>
    <property type="project" value="UniProtKB-SubCell"/>
</dbReference>
<reference evidence="9" key="8">
    <citation type="journal article" date="2005" name="Science">
        <title>Antisense Transcription in the Mammalian Transcriptome.</title>
        <authorList>
            <consortium name="RIKEN Genome Exploration Research Group and Genome Science Group (Genome Network Project Core Group) and the FANTOM Consortium"/>
        </authorList>
    </citation>
    <scope>NUCLEOTIDE SEQUENCE</scope>
    <source>
        <strain evidence="9">C57BL/6J</strain>
        <tissue evidence="9">Kidney</tissue>
    </source>
</reference>
<accession>Q8C3K1</accession>
<organism evidence="9">
    <name type="scientific">Mus musculus</name>
    <name type="common">Mouse</name>
    <dbReference type="NCBI Taxonomy" id="10090"/>
    <lineage>
        <taxon>Eukaryota</taxon>
        <taxon>Metazoa</taxon>
        <taxon>Chordata</taxon>
        <taxon>Craniata</taxon>
        <taxon>Vertebrata</taxon>
        <taxon>Euteleostomi</taxon>
        <taxon>Mammalia</taxon>
        <taxon>Eutheria</taxon>
        <taxon>Euarchontoglires</taxon>
        <taxon>Glires</taxon>
        <taxon>Rodentia</taxon>
        <taxon>Myomorpha</taxon>
        <taxon>Muroidea</taxon>
        <taxon>Muridae</taxon>
        <taxon>Murinae</taxon>
        <taxon>Mus</taxon>
        <taxon>Mus</taxon>
    </lineage>
</organism>
<gene>
    <name evidence="10" type="primary">Prom1</name>
</gene>
<evidence type="ECO:0000313" key="9">
    <source>
        <dbReference type="EMBL" id="BAC39496.1"/>
    </source>
</evidence>
<evidence type="ECO:0000256" key="6">
    <source>
        <dbReference type="ARBA" id="ARBA00023180"/>
    </source>
</evidence>
<feature type="chain" id="PRO_5004303884" description="Prominin-1" evidence="8">
    <location>
        <begin position="20"/>
        <end position="263"/>
    </location>
</feature>
<keyword evidence="5 7" id="KW-0472">Membrane</keyword>
<evidence type="ECO:0000313" key="10">
    <source>
        <dbReference type="MGI" id="MGI:1100886"/>
    </source>
</evidence>
<reference evidence="9" key="7">
    <citation type="journal article" date="2005" name="Science">
        <title>The Transcriptional Landscape of the Mammalian Genome.</title>
        <authorList>
            <consortium name="The FANTOM Consortium"/>
            <consortium name="Riken Genome Exploration Research Group and Genome Science Group (Genome Network Project Core Group)"/>
        </authorList>
    </citation>
    <scope>NUCLEOTIDE SEQUENCE</scope>
    <source>
        <strain evidence="9">C57BL/6J</strain>
        <tissue evidence="9">Kidney</tissue>
    </source>
</reference>
<feature type="signal peptide" evidence="8">
    <location>
        <begin position="1"/>
        <end position="19"/>
    </location>
</feature>
<dbReference type="Pfam" id="PF05478">
    <property type="entry name" value="Prominin"/>
    <property type="match status" value="1"/>
</dbReference>
<keyword evidence="8" id="KW-0732">Signal</keyword>
<comment type="subcellular location">
    <subcellularLocation>
        <location evidence="1">Cell projection</location>
        <location evidence="1">Microvillus membrane</location>
        <topology evidence="1">Multi-pass membrane protein</topology>
    </subcellularLocation>
</comment>
<evidence type="ECO:0000256" key="5">
    <source>
        <dbReference type="ARBA" id="ARBA00023136"/>
    </source>
</evidence>
<evidence type="ECO:0000256" key="2">
    <source>
        <dbReference type="ARBA" id="ARBA00006058"/>
    </source>
</evidence>
<dbReference type="MGI" id="MGI:1100886">
    <property type="gene designation" value="Prom1"/>
</dbReference>
<reference evidence="9" key="3">
    <citation type="journal article" date="2000" name="Genome Res.">
        <title>RIKEN integrated sequence analysis (RISA) system--384-format sequencing pipeline with 384 multicapillary sequencer.</title>
        <authorList>
            <person name="Shibata K."/>
            <person name="Itoh M."/>
            <person name="Aizawa K."/>
            <person name="Nagaoka S."/>
            <person name="Sasaki N."/>
            <person name="Carninci P."/>
            <person name="Konno H."/>
            <person name="Akiyama J."/>
            <person name="Nishi K."/>
            <person name="Kitsunai T."/>
            <person name="Tashiro H."/>
            <person name="Itoh M."/>
            <person name="Sumi N."/>
            <person name="Ishii Y."/>
            <person name="Nakamura S."/>
            <person name="Hazama M."/>
            <person name="Nishine T."/>
            <person name="Harada A."/>
            <person name="Yamamoto R."/>
            <person name="Matsumoto H."/>
            <person name="Sakaguchi S."/>
            <person name="Ikegami T."/>
            <person name="Kashiwagi K."/>
            <person name="Fujiwake S."/>
            <person name="Inoue K."/>
            <person name="Togawa Y."/>
            <person name="Izawa M."/>
            <person name="Ohara E."/>
            <person name="Watahiki M."/>
            <person name="Yoneda Y."/>
            <person name="Ishikawa T."/>
            <person name="Ozawa K."/>
            <person name="Tanaka T."/>
            <person name="Matsuura S."/>
            <person name="Kawai J."/>
            <person name="Okazaki Y."/>
            <person name="Muramatsu M."/>
            <person name="Inoue Y."/>
            <person name="Kira A."/>
            <person name="Hayashizaki Y."/>
        </authorList>
    </citation>
    <scope>NUCLEOTIDE SEQUENCE</scope>
    <source>
        <strain evidence="9">C57BL/6J</strain>
        <tissue evidence="9">Kidney</tissue>
    </source>
</reference>
<keyword evidence="6" id="KW-0325">Glycoprotein</keyword>
<reference evidence="9" key="5">
    <citation type="journal article" date="2002" name="Nature">
        <title>Analysis of the mouse transcriptome based on functional annotation of 60,770 full-length cDNAs.</title>
        <authorList>
            <consortium name="The FANTOM Consortium and the RIKEN Genome Exploration Research Group Phase I and II Team"/>
        </authorList>
    </citation>
    <scope>NUCLEOTIDE SEQUENCE</scope>
    <source>
        <strain evidence="9">C57BL/6J</strain>
        <tissue evidence="9">Kidney</tissue>
    </source>
</reference>
<name>Q8C3K1_MOUSE</name>
<dbReference type="InterPro" id="IPR008795">
    <property type="entry name" value="Prominin"/>
</dbReference>
<dbReference type="EMBL" id="AK085654">
    <property type="protein sequence ID" value="BAC39496.1"/>
    <property type="molecule type" value="mRNA"/>
</dbReference>
<keyword evidence="4 7" id="KW-1133">Transmembrane helix</keyword>
<evidence type="ECO:0008006" key="11">
    <source>
        <dbReference type="Google" id="ProtNLM"/>
    </source>
</evidence>